<feature type="transmembrane region" description="Helical" evidence="14">
    <location>
        <begin position="380"/>
        <end position="399"/>
    </location>
</feature>
<keyword evidence="17" id="KW-1185">Reference proteome</keyword>
<evidence type="ECO:0000256" key="11">
    <source>
        <dbReference type="ARBA" id="ARBA00023303"/>
    </source>
</evidence>
<feature type="transmembrane region" description="Helical" evidence="14">
    <location>
        <begin position="608"/>
        <end position="630"/>
    </location>
</feature>
<protein>
    <submittedName>
        <fullName evidence="16">Transient receptor potential channel pyrexia</fullName>
    </submittedName>
</protein>
<evidence type="ECO:0000256" key="4">
    <source>
        <dbReference type="ARBA" id="ARBA00022692"/>
    </source>
</evidence>
<evidence type="ECO:0000256" key="7">
    <source>
        <dbReference type="ARBA" id="ARBA00023043"/>
    </source>
</evidence>
<keyword evidence="6 14" id="KW-1133">Transmembrane helix</keyword>
<dbReference type="GO" id="GO:0005216">
    <property type="term" value="F:monoatomic ion channel activity"/>
    <property type="evidence" value="ECO:0007669"/>
    <property type="project" value="InterPro"/>
</dbReference>
<dbReference type="AlphaFoldDB" id="A0A6A4W2R9"/>
<proteinExistence type="predicted"/>
<evidence type="ECO:0000256" key="3">
    <source>
        <dbReference type="ARBA" id="ARBA00022606"/>
    </source>
</evidence>
<evidence type="ECO:0000256" key="1">
    <source>
        <dbReference type="ARBA" id="ARBA00004141"/>
    </source>
</evidence>
<feature type="region of interest" description="Disordered" evidence="13">
    <location>
        <begin position="1"/>
        <end position="26"/>
    </location>
</feature>
<gene>
    <name evidence="16" type="primary">pyx_7</name>
    <name evidence="16" type="ORF">FJT64_026182</name>
</gene>
<comment type="caution">
    <text evidence="16">The sequence shown here is derived from an EMBL/GenBank/DDBJ whole genome shotgun (WGS) entry which is preliminary data.</text>
</comment>
<keyword evidence="11" id="KW-0407">Ion channel</keyword>
<evidence type="ECO:0000256" key="9">
    <source>
        <dbReference type="ARBA" id="ARBA00023136"/>
    </source>
</evidence>
<dbReference type="PANTHER" id="PTHR47143">
    <property type="entry name" value="TRANSIENT RECEPTOR POTENTIAL CATION CHANNEL PROTEIN PAINLESS"/>
    <property type="match status" value="1"/>
</dbReference>
<feature type="repeat" description="ANK" evidence="12">
    <location>
        <begin position="158"/>
        <end position="190"/>
    </location>
</feature>
<dbReference type="SUPFAM" id="SSF48403">
    <property type="entry name" value="Ankyrin repeat"/>
    <property type="match status" value="1"/>
</dbReference>
<feature type="region of interest" description="Disordered" evidence="13">
    <location>
        <begin position="735"/>
        <end position="785"/>
    </location>
</feature>
<keyword evidence="4 14" id="KW-0812">Transmembrane</keyword>
<keyword evidence="10" id="KW-0325">Glycoprotein</keyword>
<keyword evidence="5" id="KW-0677">Repeat</keyword>
<evidence type="ECO:0000256" key="12">
    <source>
        <dbReference type="PROSITE-ProRule" id="PRU00023"/>
    </source>
</evidence>
<dbReference type="Pfam" id="PF00520">
    <property type="entry name" value="Ion_trans"/>
    <property type="match status" value="1"/>
</dbReference>
<evidence type="ECO:0000256" key="13">
    <source>
        <dbReference type="SAM" id="MobiDB-lite"/>
    </source>
</evidence>
<evidence type="ECO:0000256" key="10">
    <source>
        <dbReference type="ARBA" id="ARBA00023180"/>
    </source>
</evidence>
<keyword evidence="16" id="KW-0675">Receptor</keyword>
<feature type="repeat" description="ANK" evidence="12">
    <location>
        <begin position="225"/>
        <end position="257"/>
    </location>
</feature>
<reference evidence="16 17" key="1">
    <citation type="submission" date="2019-07" db="EMBL/GenBank/DDBJ databases">
        <title>Draft genome assembly of a fouling barnacle, Amphibalanus amphitrite (Darwin, 1854): The first reference genome for Thecostraca.</title>
        <authorList>
            <person name="Kim W."/>
        </authorList>
    </citation>
    <scope>NUCLEOTIDE SEQUENCE [LARGE SCALE GENOMIC DNA]</scope>
    <source>
        <strain evidence="16">SNU_AA5</strain>
        <tissue evidence="16">Soma without cirri and trophi</tissue>
    </source>
</reference>
<dbReference type="PANTHER" id="PTHR47143:SF1">
    <property type="entry name" value="ION_TRANS DOMAIN-CONTAINING PROTEIN"/>
    <property type="match status" value="1"/>
</dbReference>
<evidence type="ECO:0000256" key="6">
    <source>
        <dbReference type="ARBA" id="ARBA00022989"/>
    </source>
</evidence>
<dbReference type="SMART" id="SM00248">
    <property type="entry name" value="ANK"/>
    <property type="match status" value="5"/>
</dbReference>
<feature type="transmembrane region" description="Helical" evidence="14">
    <location>
        <begin position="475"/>
        <end position="496"/>
    </location>
</feature>
<dbReference type="Pfam" id="PF12796">
    <property type="entry name" value="Ank_2"/>
    <property type="match status" value="1"/>
</dbReference>
<evidence type="ECO:0000256" key="8">
    <source>
        <dbReference type="ARBA" id="ARBA00023065"/>
    </source>
</evidence>
<evidence type="ECO:0000259" key="15">
    <source>
        <dbReference type="Pfam" id="PF00520"/>
    </source>
</evidence>
<feature type="transmembrane region" description="Helical" evidence="14">
    <location>
        <begin position="448"/>
        <end position="468"/>
    </location>
</feature>
<dbReference type="PROSITE" id="PS50088">
    <property type="entry name" value="ANK_REPEAT"/>
    <property type="match status" value="3"/>
</dbReference>
<dbReference type="PROSITE" id="PS50297">
    <property type="entry name" value="ANK_REP_REGION"/>
    <property type="match status" value="3"/>
</dbReference>
<keyword evidence="3" id="KW-0716">Sensory transduction</keyword>
<dbReference type="EMBL" id="VIIS01001151">
    <property type="protein sequence ID" value="KAF0301566.1"/>
    <property type="molecule type" value="Genomic_DNA"/>
</dbReference>
<keyword evidence="7 12" id="KW-0040">ANK repeat</keyword>
<keyword evidence="2" id="KW-0813">Transport</keyword>
<dbReference type="Proteomes" id="UP000440578">
    <property type="component" value="Unassembled WGS sequence"/>
</dbReference>
<dbReference type="OrthoDB" id="7464126at2759"/>
<feature type="domain" description="Ion transport" evidence="15">
    <location>
        <begin position="450"/>
        <end position="637"/>
    </location>
</feature>
<dbReference type="InterPro" id="IPR005821">
    <property type="entry name" value="Ion_trans_dom"/>
</dbReference>
<feature type="transmembrane region" description="Helical" evidence="14">
    <location>
        <begin position="541"/>
        <end position="564"/>
    </location>
</feature>
<evidence type="ECO:0000313" key="17">
    <source>
        <dbReference type="Proteomes" id="UP000440578"/>
    </source>
</evidence>
<organism evidence="16 17">
    <name type="scientific">Amphibalanus amphitrite</name>
    <name type="common">Striped barnacle</name>
    <name type="synonym">Balanus amphitrite</name>
    <dbReference type="NCBI Taxonomy" id="1232801"/>
    <lineage>
        <taxon>Eukaryota</taxon>
        <taxon>Metazoa</taxon>
        <taxon>Ecdysozoa</taxon>
        <taxon>Arthropoda</taxon>
        <taxon>Crustacea</taxon>
        <taxon>Multicrustacea</taxon>
        <taxon>Cirripedia</taxon>
        <taxon>Thoracica</taxon>
        <taxon>Thoracicalcarea</taxon>
        <taxon>Balanomorpha</taxon>
        <taxon>Balanoidea</taxon>
        <taxon>Balanidae</taxon>
        <taxon>Amphibalaninae</taxon>
        <taxon>Amphibalanus</taxon>
    </lineage>
</organism>
<dbReference type="Pfam" id="PF00023">
    <property type="entry name" value="Ank"/>
    <property type="match status" value="1"/>
</dbReference>
<name>A0A6A4W2R9_AMPAM</name>
<dbReference type="Gene3D" id="1.25.40.20">
    <property type="entry name" value="Ankyrin repeat-containing domain"/>
    <property type="match status" value="1"/>
</dbReference>
<sequence length="829" mass="92556">MEAGTVTEMTAEAMVSPPPSGNPDPCQPPAIMVNDFDLQSKVVFNRRASDSGIPDRVWDAGHLPGLAEAKTASAKHNLRSLSLSLQKLMARSLRHQPSGWLEMSRRKHNMSHRYSPLNPPQPTEADQQLFEAIDRRSLEAVTACLDRGANVNAVNGFFGESALHQAARIRWRHGVELLLSRGADASIENKFFQTPLHFTAVAGCAECMGVLLARQKAAVFVQDMRGYSPLHDAALGSEVRCVRLLLEAGAEVNLPDNQGETPLHKCAKAGSIPNVVALLNGGADLKAKNSEGETALAMMLRNIPNALDQILDHCLVPNKLPKNNKNFEITINFKPLIRADALCHTDLLRNFIKIGESEVLIHPVCQSFLALKWHRVVKLFLLKLLFYLVFVIVSTFFILNKFVWDRTNRVIYPAVNASATNTSGESGELGDGESVTAFATRIMEWELGFYWTSVSMVVILVIHELLNIISSASNYFTNGVSCLNWILFCMFFAVSADSDGAWQTHLAAFYVLFLWSKTMHMIGQFPSCGIYVSMFIRVAKVFCRIFFVYFSLLVAFSISFHLAFRKAGAFKDPFNSFMKTLTLMIGEVDYEGLFLDPAAIPLRGTSHVIFFFFLVLVSIILSNLLVALAVNDVQGLRAGAHLERLKKQSQLIYNTELMTAFMKSLFHCGWLHSMTRPILDSIHLDVLSKRVFLMPNHPQKSHELQILDYKTKAIREHKINKEMLERIWRALHAQEGHEGGSSSGGATANGRSQQQPPVAAGQNRRHTSLRVPSEPEGGLRMHRGREVASARAVSFEDIKDLLSNMEARLTAQLQRQLDELRAEVEEIHR</sequence>
<dbReference type="InterPro" id="IPR002110">
    <property type="entry name" value="Ankyrin_rpt"/>
</dbReference>
<feature type="repeat" description="ANK" evidence="12">
    <location>
        <begin position="258"/>
        <end position="290"/>
    </location>
</feature>
<evidence type="ECO:0000313" key="16">
    <source>
        <dbReference type="EMBL" id="KAF0301566.1"/>
    </source>
</evidence>
<accession>A0A6A4W2R9</accession>
<evidence type="ECO:0000256" key="2">
    <source>
        <dbReference type="ARBA" id="ARBA00022448"/>
    </source>
</evidence>
<feature type="compositionally biased region" description="Pro residues" evidence="13">
    <location>
        <begin position="16"/>
        <end position="26"/>
    </location>
</feature>
<evidence type="ECO:0000256" key="5">
    <source>
        <dbReference type="ARBA" id="ARBA00022737"/>
    </source>
</evidence>
<dbReference type="InterPro" id="IPR052076">
    <property type="entry name" value="TRP_cation_channel"/>
</dbReference>
<keyword evidence="9 14" id="KW-0472">Membrane</keyword>
<comment type="subcellular location">
    <subcellularLocation>
        <location evidence="1">Membrane</location>
        <topology evidence="1">Multi-pass membrane protein</topology>
    </subcellularLocation>
</comment>
<dbReference type="GO" id="GO:0034703">
    <property type="term" value="C:cation channel complex"/>
    <property type="evidence" value="ECO:0007669"/>
    <property type="project" value="UniProtKB-ARBA"/>
</dbReference>
<evidence type="ECO:0000256" key="14">
    <source>
        <dbReference type="SAM" id="Phobius"/>
    </source>
</evidence>
<dbReference type="InterPro" id="IPR036770">
    <property type="entry name" value="Ankyrin_rpt-contain_sf"/>
</dbReference>
<keyword evidence="8" id="KW-0406">Ion transport</keyword>